<dbReference type="Gene3D" id="3.40.50.1820">
    <property type="entry name" value="alpha/beta hydrolase"/>
    <property type="match status" value="2"/>
</dbReference>
<dbReference type="Proteomes" id="UP000749293">
    <property type="component" value="Unassembled WGS sequence"/>
</dbReference>
<evidence type="ECO:0000256" key="1">
    <source>
        <dbReference type="SAM" id="MobiDB-lite"/>
    </source>
</evidence>
<dbReference type="OrthoDB" id="10260961at2759"/>
<keyword evidence="4" id="KW-1185">Reference proteome</keyword>
<evidence type="ECO:0000313" key="3">
    <source>
        <dbReference type="EMBL" id="KAF4120410.1"/>
    </source>
</evidence>
<feature type="compositionally biased region" description="Low complexity" evidence="1">
    <location>
        <begin position="196"/>
        <end position="205"/>
    </location>
</feature>
<feature type="compositionally biased region" description="Low complexity" evidence="1">
    <location>
        <begin position="216"/>
        <end position="227"/>
    </location>
</feature>
<accession>A0A9P5D230</accession>
<feature type="compositionally biased region" description="Polar residues" evidence="1">
    <location>
        <begin position="228"/>
        <end position="237"/>
    </location>
</feature>
<proteinExistence type="predicted"/>
<dbReference type="Pfam" id="PF12697">
    <property type="entry name" value="Abhydrolase_6"/>
    <property type="match status" value="1"/>
</dbReference>
<evidence type="ECO:0000259" key="2">
    <source>
        <dbReference type="Pfam" id="PF12697"/>
    </source>
</evidence>
<dbReference type="RefSeq" id="XP_035319062.1">
    <property type="nucleotide sequence ID" value="XM_035465187.1"/>
</dbReference>
<dbReference type="SUPFAM" id="SSF53474">
    <property type="entry name" value="alpha/beta-Hydrolases"/>
    <property type="match status" value="1"/>
</dbReference>
<protein>
    <recommendedName>
        <fullName evidence="2">AB hydrolase-1 domain-containing protein</fullName>
    </recommendedName>
</protein>
<reference evidence="3" key="1">
    <citation type="submission" date="2020-03" db="EMBL/GenBank/DDBJ databases">
        <title>Site-based positive gene gene selection in Geosmithia morbida across the United States reveals a broad range of putative effectors and factors for local host and environmental adapation.</title>
        <authorList>
            <person name="Onufrak A."/>
            <person name="Murdoch R.W."/>
            <person name="Gazis R."/>
            <person name="Huff M."/>
            <person name="Staton M."/>
            <person name="Klingeman W."/>
            <person name="Hadziabdic D."/>
        </authorList>
    </citation>
    <scope>NUCLEOTIDE SEQUENCE</scope>
    <source>
        <strain evidence="3">1262</strain>
    </source>
</reference>
<dbReference type="AlphaFoldDB" id="A0A9P5D230"/>
<dbReference type="EMBL" id="JAANYQ010000017">
    <property type="protein sequence ID" value="KAF4120410.1"/>
    <property type="molecule type" value="Genomic_DNA"/>
</dbReference>
<organism evidence="3 4">
    <name type="scientific">Geosmithia morbida</name>
    <dbReference type="NCBI Taxonomy" id="1094350"/>
    <lineage>
        <taxon>Eukaryota</taxon>
        <taxon>Fungi</taxon>
        <taxon>Dikarya</taxon>
        <taxon>Ascomycota</taxon>
        <taxon>Pezizomycotina</taxon>
        <taxon>Sordariomycetes</taxon>
        <taxon>Hypocreomycetidae</taxon>
        <taxon>Hypocreales</taxon>
        <taxon>Bionectriaceae</taxon>
        <taxon>Geosmithia</taxon>
    </lineage>
</organism>
<dbReference type="PANTHER" id="PTHR42103">
    <property type="entry name" value="ALPHA/BETA-HYDROLASES SUPERFAMILY PROTEIN"/>
    <property type="match status" value="1"/>
</dbReference>
<name>A0A9P5D230_9HYPO</name>
<evidence type="ECO:0000313" key="4">
    <source>
        <dbReference type="Proteomes" id="UP000749293"/>
    </source>
</evidence>
<feature type="compositionally biased region" description="Basic residues" evidence="1">
    <location>
        <begin position="206"/>
        <end position="215"/>
    </location>
</feature>
<gene>
    <name evidence="3" type="ORF">GMORB2_3211</name>
</gene>
<sequence length="358" mass="39157">MHLPEPTLTLTLPSIHDGTILDCRIYHPLSPSSELWHPRHAAVVAHPYAPLGGSYNDPMVAEVATQFLWAGFITATFNFRGAGNSTGRTSWTSRPERDDYTSIVGFLVYYVHSLDPRKPGDAEAPILVLSGYSYGAMITSQLPPIEAVMAVFANPPLDSDAGHIRTLAETLAHQQRRITNSHGIRVGETSPRRRSSSIGDGSIRGIARRTRHRARSSLGSINSINSSATSPTSPQQRQRPDLTLPLVSGLVRPQPAYLLISPLQGPITNLVTISRSPGHSAAEAQLRIHPTLAVYGDGDIFVSVKRLRAWTERMENAQDSKFRGREIPGAGHFWIEEGVLSEMMRLVADFVKQLLGPG</sequence>
<dbReference type="InterPro" id="IPR029058">
    <property type="entry name" value="AB_hydrolase_fold"/>
</dbReference>
<dbReference type="InterPro" id="IPR000073">
    <property type="entry name" value="AB_hydrolase_1"/>
</dbReference>
<comment type="caution">
    <text evidence="3">The sequence shown here is derived from an EMBL/GenBank/DDBJ whole genome shotgun (WGS) entry which is preliminary data.</text>
</comment>
<dbReference type="GeneID" id="55969439"/>
<feature type="region of interest" description="Disordered" evidence="1">
    <location>
        <begin position="175"/>
        <end position="240"/>
    </location>
</feature>
<feature type="domain" description="AB hydrolase-1" evidence="2">
    <location>
        <begin position="61"/>
        <end position="336"/>
    </location>
</feature>
<dbReference type="PANTHER" id="PTHR42103:SF2">
    <property type="entry name" value="AB HYDROLASE-1 DOMAIN-CONTAINING PROTEIN"/>
    <property type="match status" value="1"/>
</dbReference>